<evidence type="ECO:0000313" key="1">
    <source>
        <dbReference type="EMBL" id="GAA2577395.1"/>
    </source>
</evidence>
<accession>A0ABN3PCJ7</accession>
<gene>
    <name evidence="1" type="ORF">GCM10009862_15890</name>
</gene>
<name>A0ABN3PCJ7_9MICO</name>
<sequence>MLVEASVPGSDDWWLVRLCNQLGEGLPRMHRLTKYRDGDAMIPVNMWDGMRESYMNFIRKSRLHVVETIRDAKTNRQEVVGFRTAASSEESGDTVGWRNWVLSRMDMQSEQMFNDTADYGAAYVTTWLESDGLPRFRLSNGWDTATAADAVFPWLTEAGITVAYDPILQMETVVLYRKGYYRIAGRRTAVPTLPKNGTPWYGTTDWDWLTDPVRTPWTDQCVLTKIATHDGFGVYEKHLDTVDRINEITLNKLTLLVMQAFRQRAIQGNLPTVYPESHPLAGQAIDYDEMFKANPAALWLLPETAKVWESQPTDVRPIIEDRKNEVETLASLTATPQYVFQGDSANQSATGAELAREQLVFSVKRMNRRAGASIAQIMSLGFQAMGDTVRADVTELEVLFATINPATLAERAESAPKFKSGGAPQRWIDENVLQMSPGEQRRAEQDRMTDALTAAIAGGGTNATNAGTDTTSR</sequence>
<organism evidence="1 2">
    <name type="scientific">Microbacterium binotii</name>
    <dbReference type="NCBI Taxonomy" id="462710"/>
    <lineage>
        <taxon>Bacteria</taxon>
        <taxon>Bacillati</taxon>
        <taxon>Actinomycetota</taxon>
        <taxon>Actinomycetes</taxon>
        <taxon>Micrococcales</taxon>
        <taxon>Microbacteriaceae</taxon>
        <taxon>Microbacterium</taxon>
    </lineage>
</organism>
<protein>
    <submittedName>
        <fullName evidence="1">Phage portal protein</fullName>
    </submittedName>
</protein>
<comment type="caution">
    <text evidence="1">The sequence shown here is derived from an EMBL/GenBank/DDBJ whole genome shotgun (WGS) entry which is preliminary data.</text>
</comment>
<proteinExistence type="predicted"/>
<evidence type="ECO:0000313" key="2">
    <source>
        <dbReference type="Proteomes" id="UP001500274"/>
    </source>
</evidence>
<dbReference type="Proteomes" id="UP001500274">
    <property type="component" value="Unassembled WGS sequence"/>
</dbReference>
<dbReference type="EMBL" id="BAAARI010000011">
    <property type="protein sequence ID" value="GAA2577395.1"/>
    <property type="molecule type" value="Genomic_DNA"/>
</dbReference>
<dbReference type="RefSeq" id="WP_344228401.1">
    <property type="nucleotide sequence ID" value="NZ_BAAARI010000011.1"/>
</dbReference>
<reference evidence="1 2" key="1">
    <citation type="journal article" date="2019" name="Int. J. Syst. Evol. Microbiol.">
        <title>The Global Catalogue of Microorganisms (GCM) 10K type strain sequencing project: providing services to taxonomists for standard genome sequencing and annotation.</title>
        <authorList>
            <consortium name="The Broad Institute Genomics Platform"/>
            <consortium name="The Broad Institute Genome Sequencing Center for Infectious Disease"/>
            <person name="Wu L."/>
            <person name="Ma J."/>
        </authorList>
    </citation>
    <scope>NUCLEOTIDE SEQUENCE [LARGE SCALE GENOMIC DNA]</scope>
    <source>
        <strain evidence="1 2">JCM 16365</strain>
    </source>
</reference>
<keyword evidence="2" id="KW-1185">Reference proteome</keyword>